<feature type="compositionally biased region" description="Basic and acidic residues" evidence="2">
    <location>
        <begin position="28"/>
        <end position="44"/>
    </location>
</feature>
<dbReference type="SUPFAM" id="SSF47473">
    <property type="entry name" value="EF-hand"/>
    <property type="match status" value="2"/>
</dbReference>
<name>A0A6G1S552_9ACAR</name>
<organism evidence="4">
    <name type="scientific">Aceria tosichella</name>
    <name type="common">wheat curl mite</name>
    <dbReference type="NCBI Taxonomy" id="561515"/>
    <lineage>
        <taxon>Eukaryota</taxon>
        <taxon>Metazoa</taxon>
        <taxon>Ecdysozoa</taxon>
        <taxon>Arthropoda</taxon>
        <taxon>Chelicerata</taxon>
        <taxon>Arachnida</taxon>
        <taxon>Acari</taxon>
        <taxon>Acariformes</taxon>
        <taxon>Trombidiformes</taxon>
        <taxon>Prostigmata</taxon>
        <taxon>Eupodina</taxon>
        <taxon>Eriophyoidea</taxon>
        <taxon>Eriophyidae</taxon>
        <taxon>Eriophyinae</taxon>
        <taxon>Aceriini</taxon>
        <taxon>Aceria</taxon>
    </lineage>
</organism>
<dbReference type="SMART" id="SM00054">
    <property type="entry name" value="EFh"/>
    <property type="match status" value="6"/>
</dbReference>
<accession>A0A6G1S552</accession>
<dbReference type="PANTHER" id="PTHR19972:SF10">
    <property type="entry name" value="CALBINDIN-32"/>
    <property type="match status" value="1"/>
</dbReference>
<dbReference type="GO" id="GO:1900271">
    <property type="term" value="P:regulation of long-term synaptic potentiation"/>
    <property type="evidence" value="ECO:0007669"/>
    <property type="project" value="TreeGrafter"/>
</dbReference>
<feature type="compositionally biased region" description="Low complexity" evidence="2">
    <location>
        <begin position="9"/>
        <end position="24"/>
    </location>
</feature>
<sequence>MTSRSASIANANTRTAAATANPTNDPRMQADERRREFPAKEERGAAGIDQLIDNSNNNNNKPSMTQAQTTAANFMSKFRDKDTRVLKNLNSQQFIEVWNNYDKDGNGYIEGRELDHFLREFVASVSAYDLSADAISNKVLAELKQTFLEAYDENSDGKIDIRELAQLLPLEESFLLLFRFDNPLDSSVEFMKIWTNYDRDGSGYIEADELKSFLNDLLKESHGVPVGEDKIIEYTDTILQIFDSNRDGKLQLSEMARLLPVKENFLNRSAFRGASKVTKDDIERVFVLYDRDQNGTIENEELKGFLKDLLELVKRDYDAQDLAEFQDAILRGCDFNKDGKINKRELTTVLLAISRHANQESEQQQQKGRT</sequence>
<dbReference type="InterPro" id="IPR051001">
    <property type="entry name" value="Calbindin_Ca-bind"/>
</dbReference>
<evidence type="ECO:0000256" key="1">
    <source>
        <dbReference type="ARBA" id="ARBA00022837"/>
    </source>
</evidence>
<feature type="domain" description="EF-hand" evidence="3">
    <location>
        <begin position="89"/>
        <end position="124"/>
    </location>
</feature>
<dbReference type="AlphaFoldDB" id="A0A6G1S552"/>
<dbReference type="Pfam" id="PF13499">
    <property type="entry name" value="EF-hand_7"/>
    <property type="match status" value="2"/>
</dbReference>
<feature type="domain" description="EF-hand" evidence="3">
    <location>
        <begin position="185"/>
        <end position="220"/>
    </location>
</feature>
<evidence type="ECO:0000259" key="3">
    <source>
        <dbReference type="PROSITE" id="PS50222"/>
    </source>
</evidence>
<dbReference type="PANTHER" id="PTHR19972">
    <property type="entry name" value="CALBINDIN"/>
    <property type="match status" value="1"/>
</dbReference>
<feature type="domain" description="EF-hand" evidence="3">
    <location>
        <begin position="230"/>
        <end position="265"/>
    </location>
</feature>
<dbReference type="EMBL" id="GGYP01000853">
    <property type="protein sequence ID" value="MDE45624.1"/>
    <property type="molecule type" value="Transcribed_RNA"/>
</dbReference>
<dbReference type="PROSITE" id="PS00018">
    <property type="entry name" value="EF_HAND_1"/>
    <property type="match status" value="6"/>
</dbReference>
<dbReference type="InterPro" id="IPR002048">
    <property type="entry name" value="EF_hand_dom"/>
</dbReference>
<dbReference type="GO" id="GO:0099509">
    <property type="term" value="P:regulation of presynaptic cytosolic calcium ion concentration"/>
    <property type="evidence" value="ECO:0007669"/>
    <property type="project" value="TreeGrafter"/>
</dbReference>
<protein>
    <submittedName>
        <fullName evidence="4">Calbindin-32</fullName>
    </submittedName>
</protein>
<evidence type="ECO:0000256" key="2">
    <source>
        <dbReference type="SAM" id="MobiDB-lite"/>
    </source>
</evidence>
<dbReference type="Gene3D" id="1.10.238.10">
    <property type="entry name" value="EF-hand"/>
    <property type="match status" value="3"/>
</dbReference>
<evidence type="ECO:0000313" key="4">
    <source>
        <dbReference type="EMBL" id="MDE45624.1"/>
    </source>
</evidence>
<dbReference type="GO" id="GO:0043195">
    <property type="term" value="C:terminal bouton"/>
    <property type="evidence" value="ECO:0007669"/>
    <property type="project" value="TreeGrafter"/>
</dbReference>
<dbReference type="PROSITE" id="PS50222">
    <property type="entry name" value="EF_HAND_2"/>
    <property type="match status" value="6"/>
</dbReference>
<dbReference type="FunFam" id="1.10.238.10:FF:000262">
    <property type="entry name" value="calbindin-32 isoform X2"/>
    <property type="match status" value="1"/>
</dbReference>
<feature type="domain" description="EF-hand" evidence="3">
    <location>
        <begin position="321"/>
        <end position="356"/>
    </location>
</feature>
<gene>
    <name evidence="4" type="primary">Cbp53E_1</name>
    <name evidence="4" type="ORF">g.8040</name>
</gene>
<feature type="domain" description="EF-hand" evidence="3">
    <location>
        <begin position="138"/>
        <end position="174"/>
    </location>
</feature>
<reference evidence="4" key="1">
    <citation type="submission" date="2018-10" db="EMBL/GenBank/DDBJ databases">
        <title>Transcriptome assembly of Aceria tosichella (Wheat curl mite) Type 2.</title>
        <authorList>
            <person name="Scully E.D."/>
            <person name="Geib S.M."/>
            <person name="Palmer N.A."/>
            <person name="Gupta A.K."/>
            <person name="Sarath G."/>
            <person name="Tatineni S."/>
        </authorList>
    </citation>
    <scope>NUCLEOTIDE SEQUENCE</scope>
    <source>
        <strain evidence="4">LincolnNE</strain>
    </source>
</reference>
<dbReference type="GO" id="GO:0030425">
    <property type="term" value="C:dendrite"/>
    <property type="evidence" value="ECO:0007669"/>
    <property type="project" value="TreeGrafter"/>
</dbReference>
<proteinExistence type="predicted"/>
<keyword evidence="1" id="KW-0106">Calcium</keyword>
<dbReference type="Pfam" id="PF13202">
    <property type="entry name" value="EF-hand_5"/>
    <property type="match status" value="1"/>
</dbReference>
<dbReference type="GO" id="GO:0005829">
    <property type="term" value="C:cytosol"/>
    <property type="evidence" value="ECO:0007669"/>
    <property type="project" value="TreeGrafter"/>
</dbReference>
<feature type="domain" description="EF-hand" evidence="3">
    <location>
        <begin position="277"/>
        <end position="312"/>
    </location>
</feature>
<dbReference type="InterPro" id="IPR018247">
    <property type="entry name" value="EF_Hand_1_Ca_BS"/>
</dbReference>
<dbReference type="InterPro" id="IPR011992">
    <property type="entry name" value="EF-hand-dom_pair"/>
</dbReference>
<feature type="region of interest" description="Disordered" evidence="2">
    <location>
        <begin position="1"/>
        <end position="62"/>
    </location>
</feature>
<dbReference type="GO" id="GO:0005634">
    <property type="term" value="C:nucleus"/>
    <property type="evidence" value="ECO:0007669"/>
    <property type="project" value="TreeGrafter"/>
</dbReference>
<dbReference type="GO" id="GO:0005509">
    <property type="term" value="F:calcium ion binding"/>
    <property type="evidence" value="ECO:0007669"/>
    <property type="project" value="InterPro"/>
</dbReference>